<keyword evidence="1" id="KW-0472">Membrane</keyword>
<evidence type="ECO:0000313" key="3">
    <source>
        <dbReference type="Proteomes" id="UP001225644"/>
    </source>
</evidence>
<proteinExistence type="predicted"/>
<dbReference type="Proteomes" id="UP001225644">
    <property type="component" value="Unassembled WGS sequence"/>
</dbReference>
<evidence type="ECO:0000256" key="1">
    <source>
        <dbReference type="SAM" id="Phobius"/>
    </source>
</evidence>
<gene>
    <name evidence="2" type="ORF">J2Z49_001870</name>
</gene>
<protein>
    <submittedName>
        <fullName evidence="2">Uncharacterized protein</fullName>
    </submittedName>
</protein>
<feature type="transmembrane region" description="Helical" evidence="1">
    <location>
        <begin position="58"/>
        <end position="78"/>
    </location>
</feature>
<dbReference type="EMBL" id="JAUSUX010000013">
    <property type="protein sequence ID" value="MDQ0286753.1"/>
    <property type="molecule type" value="Genomic_DNA"/>
</dbReference>
<evidence type="ECO:0000313" key="2">
    <source>
        <dbReference type="EMBL" id="MDQ0286753.1"/>
    </source>
</evidence>
<keyword evidence="1" id="KW-0812">Transmembrane</keyword>
<name>A0ABU0B1Z7_9FIRM</name>
<comment type="caution">
    <text evidence="2">The sequence shown here is derived from an EMBL/GenBank/DDBJ whole genome shotgun (WGS) entry which is preliminary data.</text>
</comment>
<organism evidence="2 3">
    <name type="scientific">Desulfofundulus luciae</name>
    <dbReference type="NCBI Taxonomy" id="74702"/>
    <lineage>
        <taxon>Bacteria</taxon>
        <taxon>Bacillati</taxon>
        <taxon>Bacillota</taxon>
        <taxon>Clostridia</taxon>
        <taxon>Eubacteriales</taxon>
        <taxon>Peptococcaceae</taxon>
        <taxon>Desulfofundulus</taxon>
    </lineage>
</organism>
<accession>A0ABU0B1Z7</accession>
<keyword evidence="1" id="KW-1133">Transmembrane helix</keyword>
<dbReference type="RefSeq" id="WP_307402330.1">
    <property type="nucleotide sequence ID" value="NZ_JAUSUX010000013.1"/>
</dbReference>
<keyword evidence="3" id="KW-1185">Reference proteome</keyword>
<sequence length="82" mass="9037">MQEGRVYFLQEGCSGKEALAARRGRPSPDHDPSLLEYLEQAFTRIELYRAENHAEKEGGLPLVIILAAALSACLLLALNMPL</sequence>
<reference evidence="2 3" key="1">
    <citation type="submission" date="2023-07" db="EMBL/GenBank/DDBJ databases">
        <title>Genomic Encyclopedia of Type Strains, Phase IV (KMG-IV): sequencing the most valuable type-strain genomes for metagenomic binning, comparative biology and taxonomic classification.</title>
        <authorList>
            <person name="Goeker M."/>
        </authorList>
    </citation>
    <scope>NUCLEOTIDE SEQUENCE [LARGE SCALE GENOMIC DNA]</scope>
    <source>
        <strain evidence="2 3">DSM 12396</strain>
    </source>
</reference>